<dbReference type="InterPro" id="IPR036890">
    <property type="entry name" value="HATPase_C_sf"/>
</dbReference>
<dbReference type="GO" id="GO:0005524">
    <property type="term" value="F:ATP binding"/>
    <property type="evidence" value="ECO:0007669"/>
    <property type="project" value="UniProtKB-KW"/>
</dbReference>
<evidence type="ECO:0000256" key="2">
    <source>
        <dbReference type="ARBA" id="ARBA00012438"/>
    </source>
</evidence>
<dbReference type="KEGG" id="aaco:K1I37_18125"/>
<reference evidence="10" key="1">
    <citation type="journal article" date="2022" name="G3 (Bethesda)">
        <title>Unveiling the complete genome sequence of Alicyclobacillus acidoterrestris DSM 3922T, a taint-producing strain.</title>
        <authorList>
            <person name="Leonardo I.C."/>
            <person name="Barreto Crespo M.T."/>
            <person name="Gaspar F.B."/>
        </authorList>
    </citation>
    <scope>NUCLEOTIDE SEQUENCE [LARGE SCALE GENOMIC DNA]</scope>
    <source>
        <strain evidence="10">DSM 3922</strain>
    </source>
</reference>
<sequence>MFRRMYVTIAALLIFSTGVLLAVLGGAVYRELSTELSKDGENDLQAQTASVQDAVSSLLHGQHFDPSDVRDARGQNVYFYALDQGQVIALKRTPVPFEVIRTLDYENHFATLEYKERPYRVYDTTIQVGKQRVHTYLFSLIAQEKSMLWHARHLMWTVGGVGFVVALVGNLFLARRLMRPTVQAWSAYQETVLELSHELQTPLATVGAMLSNRGVDSQTATDIRRELDRASTMVSDMLFLSRLRSGVFLQPTEPVAVSDITEEVAQRYRALLQLDGRDLDGRAEPGLFVETTPPGWERLVSTVFKNVIDHAAPHTTSTWQLTGDGRRVSFVVENFRSGHDGERRTAERGVGLQIVARLAERMRGSMEIEESQEKFRIRVEVPSLRPLW</sequence>
<dbReference type="CDD" id="cd00082">
    <property type="entry name" value="HisKA"/>
    <property type="match status" value="1"/>
</dbReference>
<dbReference type="PANTHER" id="PTHR45436:SF5">
    <property type="entry name" value="SENSOR HISTIDINE KINASE TRCS"/>
    <property type="match status" value="1"/>
</dbReference>
<dbReference type="InterPro" id="IPR036097">
    <property type="entry name" value="HisK_dim/P_sf"/>
</dbReference>
<evidence type="ECO:0000256" key="5">
    <source>
        <dbReference type="ARBA" id="ARBA00022741"/>
    </source>
</evidence>
<gene>
    <name evidence="9" type="ORF">K1I37_18125</name>
</gene>
<proteinExistence type="predicted"/>
<organism evidence="9 10">
    <name type="scientific">Alicyclobacillus acidoterrestris (strain ATCC 49025 / DSM 3922 / CIP 106132 / NCIMB 13137 / GD3B)</name>
    <dbReference type="NCBI Taxonomy" id="1356854"/>
    <lineage>
        <taxon>Bacteria</taxon>
        <taxon>Bacillati</taxon>
        <taxon>Bacillota</taxon>
        <taxon>Bacilli</taxon>
        <taxon>Bacillales</taxon>
        <taxon>Alicyclobacillaceae</taxon>
        <taxon>Alicyclobacillus</taxon>
    </lineage>
</organism>
<evidence type="ECO:0000256" key="6">
    <source>
        <dbReference type="ARBA" id="ARBA00022777"/>
    </source>
</evidence>
<dbReference type="PROSITE" id="PS50109">
    <property type="entry name" value="HIS_KIN"/>
    <property type="match status" value="1"/>
</dbReference>
<keyword evidence="6 9" id="KW-0418">Kinase</keyword>
<dbReference type="Gene3D" id="3.30.565.10">
    <property type="entry name" value="Histidine kinase-like ATPase, C-terminal domain"/>
    <property type="match status" value="1"/>
</dbReference>
<dbReference type="AlphaFoldDB" id="T0C4J3"/>
<dbReference type="SUPFAM" id="SSF47384">
    <property type="entry name" value="Homodimeric domain of signal transducing histidine kinase"/>
    <property type="match status" value="1"/>
</dbReference>
<dbReference type="InterPro" id="IPR005467">
    <property type="entry name" value="His_kinase_dom"/>
</dbReference>
<evidence type="ECO:0000256" key="1">
    <source>
        <dbReference type="ARBA" id="ARBA00000085"/>
    </source>
</evidence>
<evidence type="ECO:0000256" key="7">
    <source>
        <dbReference type="ARBA" id="ARBA00022840"/>
    </source>
</evidence>
<dbReference type="InterPro" id="IPR050428">
    <property type="entry name" value="TCS_sensor_his_kinase"/>
</dbReference>
<dbReference type="RefSeq" id="WP_021296220.1">
    <property type="nucleotide sequence ID" value="NZ_AURB01000125.1"/>
</dbReference>
<keyword evidence="3" id="KW-0597">Phosphoprotein</keyword>
<evidence type="ECO:0000256" key="3">
    <source>
        <dbReference type="ARBA" id="ARBA00022553"/>
    </source>
</evidence>
<dbReference type="OrthoDB" id="2371402at2"/>
<keyword evidence="8" id="KW-0902">Two-component regulatory system</keyword>
<keyword evidence="5" id="KW-0547">Nucleotide-binding</keyword>
<evidence type="ECO:0000256" key="8">
    <source>
        <dbReference type="ARBA" id="ARBA00023012"/>
    </source>
</evidence>
<comment type="catalytic activity">
    <reaction evidence="1">
        <text>ATP + protein L-histidine = ADP + protein N-phospho-L-histidine.</text>
        <dbReference type="EC" id="2.7.13.3"/>
    </reaction>
</comment>
<dbReference type="PANTHER" id="PTHR45436">
    <property type="entry name" value="SENSOR HISTIDINE KINASE YKOH"/>
    <property type="match status" value="1"/>
</dbReference>
<dbReference type="GO" id="GO:0005886">
    <property type="term" value="C:plasma membrane"/>
    <property type="evidence" value="ECO:0007669"/>
    <property type="project" value="TreeGrafter"/>
</dbReference>
<dbReference type="Proteomes" id="UP000829401">
    <property type="component" value="Chromosome"/>
</dbReference>
<dbReference type="eggNOG" id="COG0642">
    <property type="taxonomic scope" value="Bacteria"/>
</dbReference>
<name>T0C4J3_ALIAG</name>
<accession>A0A9E6ZF14</accession>
<dbReference type="SMART" id="SM00388">
    <property type="entry name" value="HisKA"/>
    <property type="match status" value="1"/>
</dbReference>
<accession>T0C4J3</accession>
<dbReference type="Pfam" id="PF00512">
    <property type="entry name" value="HisKA"/>
    <property type="match status" value="1"/>
</dbReference>
<keyword evidence="4" id="KW-0808">Transferase</keyword>
<dbReference type="Gene3D" id="1.10.287.130">
    <property type="match status" value="1"/>
</dbReference>
<dbReference type="EMBL" id="CP080467">
    <property type="protein sequence ID" value="UNO48555.1"/>
    <property type="molecule type" value="Genomic_DNA"/>
</dbReference>
<dbReference type="EC" id="2.7.13.3" evidence="2"/>
<evidence type="ECO:0000313" key="9">
    <source>
        <dbReference type="EMBL" id="UNO48555.1"/>
    </source>
</evidence>
<protein>
    <recommendedName>
        <fullName evidence="2">histidine kinase</fullName>
        <ecNumber evidence="2">2.7.13.3</ecNumber>
    </recommendedName>
</protein>
<dbReference type="SUPFAM" id="SSF55874">
    <property type="entry name" value="ATPase domain of HSP90 chaperone/DNA topoisomerase II/histidine kinase"/>
    <property type="match status" value="1"/>
</dbReference>
<evidence type="ECO:0000313" key="10">
    <source>
        <dbReference type="Proteomes" id="UP000829401"/>
    </source>
</evidence>
<evidence type="ECO:0000256" key="4">
    <source>
        <dbReference type="ARBA" id="ARBA00022679"/>
    </source>
</evidence>
<dbReference type="InterPro" id="IPR003661">
    <property type="entry name" value="HisK_dim/P_dom"/>
</dbReference>
<dbReference type="GO" id="GO:0000155">
    <property type="term" value="F:phosphorelay sensor kinase activity"/>
    <property type="evidence" value="ECO:0007669"/>
    <property type="project" value="InterPro"/>
</dbReference>
<keyword evidence="7" id="KW-0067">ATP-binding</keyword>
<dbReference type="STRING" id="1356854.N007_05890"/>
<keyword evidence="10" id="KW-1185">Reference proteome</keyword>